<evidence type="ECO:0000313" key="2">
    <source>
        <dbReference type="Proteomes" id="UP000003465"/>
    </source>
</evidence>
<sequence length="57" mass="6050">MALSSSGRAGELINQDSLFDFEGQDISGMVWTAEGVDTAGGNHVLCFIIREDAQTST</sequence>
<dbReference type="AlphaFoldDB" id="A0A656GDS7"/>
<dbReference type="EMBL" id="AEAG01000794">
    <property type="protein sequence ID" value="EGH23709.1"/>
    <property type="molecule type" value="Genomic_DNA"/>
</dbReference>
<reference evidence="1 2" key="1">
    <citation type="journal article" date="2011" name="PLoS Pathog.">
        <title>Dynamic evolution of pathogenicity revealed by sequencing and comparative genomics of 19 Pseudomonas syringae isolates.</title>
        <authorList>
            <person name="Baltrus D.A."/>
            <person name="Nishimura M.T."/>
            <person name="Romanchuk A."/>
            <person name="Chang J.H."/>
            <person name="Mukhtar M.S."/>
            <person name="Cherkis K."/>
            <person name="Roach J."/>
            <person name="Grant S.R."/>
            <person name="Jones C.D."/>
            <person name="Dangl J.L."/>
        </authorList>
    </citation>
    <scope>NUCLEOTIDE SEQUENCE [LARGE SCALE GENOMIC DNA]</scope>
    <source>
        <strain evidence="1 2">301020</strain>
    </source>
</reference>
<protein>
    <submittedName>
        <fullName evidence="1">Uncharacterized protein</fullName>
    </submittedName>
</protein>
<evidence type="ECO:0000313" key="1">
    <source>
        <dbReference type="EMBL" id="EGH23709.1"/>
    </source>
</evidence>
<proteinExistence type="predicted"/>
<comment type="caution">
    <text evidence="1">The sequence shown here is derived from an EMBL/GenBank/DDBJ whole genome shotgun (WGS) entry which is preliminary data.</text>
</comment>
<dbReference type="Proteomes" id="UP000003465">
    <property type="component" value="Unassembled WGS sequence"/>
</dbReference>
<organism evidence="1 2">
    <name type="scientific">Pseudomonas amygdali pv. mori str. 301020</name>
    <dbReference type="NCBI Taxonomy" id="629261"/>
    <lineage>
        <taxon>Bacteria</taxon>
        <taxon>Pseudomonadati</taxon>
        <taxon>Pseudomonadota</taxon>
        <taxon>Gammaproteobacteria</taxon>
        <taxon>Pseudomonadales</taxon>
        <taxon>Pseudomonadaceae</taxon>
        <taxon>Pseudomonas</taxon>
        <taxon>Pseudomonas amygdali</taxon>
    </lineage>
</organism>
<accession>A0A656GDS7</accession>
<name>A0A656GDS7_PSEA0</name>
<gene>
    <name evidence="1" type="ORF">PSYMO_20528</name>
</gene>